<evidence type="ECO:0000313" key="15">
    <source>
        <dbReference type="Proteomes" id="UP000275727"/>
    </source>
</evidence>
<evidence type="ECO:0000256" key="8">
    <source>
        <dbReference type="ARBA" id="ARBA00022919"/>
    </source>
</evidence>
<dbReference type="Proteomes" id="UP000275727">
    <property type="component" value="Chromosome"/>
</dbReference>
<evidence type="ECO:0000256" key="10">
    <source>
        <dbReference type="ARBA" id="ARBA00023098"/>
    </source>
</evidence>
<evidence type="ECO:0000256" key="4">
    <source>
        <dbReference type="ARBA" id="ARBA00022692"/>
    </source>
</evidence>
<dbReference type="EMBL" id="AP018711">
    <property type="protein sequence ID" value="BBE33044.1"/>
    <property type="molecule type" value="Genomic_DNA"/>
</dbReference>
<evidence type="ECO:0000256" key="1">
    <source>
        <dbReference type="ARBA" id="ARBA00004141"/>
    </source>
</evidence>
<keyword evidence="16" id="KW-1185">Reference proteome</keyword>
<keyword evidence="8" id="KW-0746">Sphingolipid metabolism</keyword>
<dbReference type="SUPFAM" id="SSF56219">
    <property type="entry name" value="DNase I-like"/>
    <property type="match status" value="1"/>
</dbReference>
<evidence type="ECO:0000256" key="5">
    <source>
        <dbReference type="ARBA" id="ARBA00022723"/>
    </source>
</evidence>
<dbReference type="GO" id="GO:0006665">
    <property type="term" value="P:sphingolipid metabolic process"/>
    <property type="evidence" value="ECO:0007669"/>
    <property type="project" value="UniProtKB-KW"/>
</dbReference>
<keyword evidence="10" id="KW-0443">Lipid metabolism</keyword>
<evidence type="ECO:0000256" key="3">
    <source>
        <dbReference type="ARBA" id="ARBA00004991"/>
    </source>
</evidence>
<comment type="pathway">
    <text evidence="2">Lipid metabolism; sphingolipid metabolism.</text>
</comment>
<keyword evidence="5" id="KW-0479">Metal-binding</keyword>
<gene>
    <name evidence="14" type="ORF">DFR51_3686</name>
    <name evidence="13" type="ORF">SmB9_07020</name>
</gene>
<feature type="domain" description="Endonuclease/exonuclease/phosphatase" evidence="12">
    <location>
        <begin position="22"/>
        <end position="248"/>
    </location>
</feature>
<dbReference type="PANTHER" id="PTHR16320">
    <property type="entry name" value="SPHINGOMYELINASE FAMILY MEMBER"/>
    <property type="match status" value="1"/>
</dbReference>
<evidence type="ECO:0000256" key="9">
    <source>
        <dbReference type="ARBA" id="ARBA00022989"/>
    </source>
</evidence>
<evidence type="ECO:0000313" key="13">
    <source>
        <dbReference type="EMBL" id="BBE33044.1"/>
    </source>
</evidence>
<keyword evidence="9" id="KW-1133">Transmembrane helix</keyword>
<reference evidence="13 15" key="1">
    <citation type="submission" date="2018-06" db="EMBL/GenBank/DDBJ databases">
        <title>Complete Genome Sequence of the Microcystin-Degrading Bacterium Sphingosinicella microcystinivorans Strain B-9.</title>
        <authorList>
            <person name="Jin H."/>
            <person name="Nishizawa T."/>
            <person name="Guo Y."/>
            <person name="Nishizawa A."/>
            <person name="Park H."/>
            <person name="Kato H."/>
            <person name="Tsuji K."/>
            <person name="Harada K."/>
        </authorList>
    </citation>
    <scope>NUCLEOTIDE SEQUENCE [LARGE SCALE GENOMIC DNA]</scope>
    <source>
        <strain evidence="13 15">B9</strain>
    </source>
</reference>
<dbReference type="InterPro" id="IPR036691">
    <property type="entry name" value="Endo/exonu/phosph_ase_sf"/>
</dbReference>
<dbReference type="Proteomes" id="UP000276029">
    <property type="component" value="Unassembled WGS sequence"/>
</dbReference>
<name>A0AAD1FZX4_SPHMI</name>
<comment type="subcellular location">
    <subcellularLocation>
        <location evidence="1">Membrane</location>
        <topology evidence="1">Multi-pass membrane protein</topology>
    </subcellularLocation>
</comment>
<dbReference type="PANTHER" id="PTHR16320:SF24">
    <property type="entry name" value="PHOSPHODIESTERASE, PUTATIVE-RELATED"/>
    <property type="match status" value="1"/>
</dbReference>
<keyword evidence="6 14" id="KW-0378">Hydrolase</keyword>
<dbReference type="AlphaFoldDB" id="A0AAD1FZX4"/>
<dbReference type="InterPro" id="IPR005135">
    <property type="entry name" value="Endo/exonuclease/phosphatase"/>
</dbReference>
<comment type="pathway">
    <text evidence="3">Sphingolipid metabolism.</text>
</comment>
<dbReference type="Gene3D" id="3.60.10.10">
    <property type="entry name" value="Endonuclease/exonuclease/phosphatase"/>
    <property type="match status" value="1"/>
</dbReference>
<dbReference type="RefSeq" id="WP_243445525.1">
    <property type="nucleotide sequence ID" value="NZ_AP018711.1"/>
</dbReference>
<evidence type="ECO:0000256" key="2">
    <source>
        <dbReference type="ARBA" id="ARBA00004760"/>
    </source>
</evidence>
<evidence type="ECO:0000256" key="11">
    <source>
        <dbReference type="ARBA" id="ARBA00023136"/>
    </source>
</evidence>
<proteinExistence type="predicted"/>
<organism evidence="13 15">
    <name type="scientific">Sphingosinicella microcystinivorans</name>
    <dbReference type="NCBI Taxonomy" id="335406"/>
    <lineage>
        <taxon>Bacteria</taxon>
        <taxon>Pseudomonadati</taxon>
        <taxon>Pseudomonadota</taxon>
        <taxon>Alphaproteobacteria</taxon>
        <taxon>Sphingomonadales</taxon>
        <taxon>Sphingosinicellaceae</taxon>
        <taxon>Sphingosinicella</taxon>
    </lineage>
</organism>
<dbReference type="KEGG" id="smic:SmB9_07020"/>
<keyword evidence="4" id="KW-0812">Transmembrane</keyword>
<keyword evidence="14" id="KW-0255">Endonuclease</keyword>
<dbReference type="Pfam" id="PF03372">
    <property type="entry name" value="Exo_endo_phos"/>
    <property type="match status" value="1"/>
</dbReference>
<dbReference type="GO" id="GO:0046872">
    <property type="term" value="F:metal ion binding"/>
    <property type="evidence" value="ECO:0007669"/>
    <property type="project" value="UniProtKB-KW"/>
</dbReference>
<dbReference type="InterPro" id="IPR038772">
    <property type="entry name" value="Sph/SMPD2-like"/>
</dbReference>
<evidence type="ECO:0000256" key="7">
    <source>
        <dbReference type="ARBA" id="ARBA00022842"/>
    </source>
</evidence>
<evidence type="ECO:0000256" key="6">
    <source>
        <dbReference type="ARBA" id="ARBA00022801"/>
    </source>
</evidence>
<protein>
    <submittedName>
        <fullName evidence="14">Endonuclease/exonuclease/phosphatase family metal-dependent hydrolase</fullName>
    </submittedName>
</protein>
<dbReference type="GO" id="GO:0016020">
    <property type="term" value="C:membrane"/>
    <property type="evidence" value="ECO:0007669"/>
    <property type="project" value="UniProtKB-SubCell"/>
</dbReference>
<dbReference type="GO" id="GO:0004767">
    <property type="term" value="F:sphingomyelin phosphodiesterase activity"/>
    <property type="evidence" value="ECO:0007669"/>
    <property type="project" value="InterPro"/>
</dbReference>
<evidence type="ECO:0000313" key="16">
    <source>
        <dbReference type="Proteomes" id="UP000276029"/>
    </source>
</evidence>
<keyword evidence="14" id="KW-0540">Nuclease</keyword>
<keyword evidence="7" id="KW-0460">Magnesium</keyword>
<accession>A0AAD1FZX4</accession>
<keyword evidence="11" id="KW-0472">Membrane</keyword>
<reference evidence="14 16" key="2">
    <citation type="submission" date="2018-10" db="EMBL/GenBank/DDBJ databases">
        <title>Genomic Encyclopedia of Type Strains, Phase IV (KMG-IV): sequencing the most valuable type-strain genomes for metagenomic binning, comparative biology and taxonomic classification.</title>
        <authorList>
            <person name="Goeker M."/>
        </authorList>
    </citation>
    <scope>NUCLEOTIDE SEQUENCE [LARGE SCALE GENOMIC DNA]</scope>
    <source>
        <strain evidence="14 16">DSM 19791</strain>
    </source>
</reference>
<dbReference type="GO" id="GO:0004519">
    <property type="term" value="F:endonuclease activity"/>
    <property type="evidence" value="ECO:0007669"/>
    <property type="project" value="UniProtKB-KW"/>
</dbReference>
<sequence>MSEAPPVQRAADGRASVALDVLTYNVEGLPWPARSGRTAHLRAIGKHLDALRRAGEAPDVVLFQEVFSGAAAKAAEAAGYPALVAGPERTQRRTLDAAGKVPGSRKWRKGEIGIRVLSSGLVIASRYPIVTDSSEPFSRRSCAGFDCLSNKGVLHARVAIPGVPDPIDIFNTHMNAQRASGVSKERHTPAHNIQAEELAAFLEARRAPENPAIFGGDFNMRRSLLRFDTFYALQPLALVHRYCLSDDSGCEVHMSWDGDAPWMDTQDLQLFSPGRRVEIRPARVEAMFDGRPGSPMLSDHDGLRVRYTLSWDAAAQPSPDACYPGKN</sequence>
<dbReference type="EMBL" id="RBWX01000013">
    <property type="protein sequence ID" value="RKS84593.1"/>
    <property type="molecule type" value="Genomic_DNA"/>
</dbReference>
<evidence type="ECO:0000313" key="14">
    <source>
        <dbReference type="EMBL" id="RKS84593.1"/>
    </source>
</evidence>
<evidence type="ECO:0000259" key="12">
    <source>
        <dbReference type="Pfam" id="PF03372"/>
    </source>
</evidence>